<dbReference type="OrthoDB" id="9801954at2"/>
<keyword evidence="5" id="KW-1185">Reference proteome</keyword>
<evidence type="ECO:0000259" key="2">
    <source>
        <dbReference type="Pfam" id="PF00535"/>
    </source>
</evidence>
<dbReference type="AlphaFoldDB" id="A0A0G3EM18"/>
<evidence type="ECO:0000313" key="4">
    <source>
        <dbReference type="EMBL" id="AKJ67029.1"/>
    </source>
</evidence>
<dbReference type="InterPro" id="IPR001173">
    <property type="entry name" value="Glyco_trans_2-like"/>
</dbReference>
<dbReference type="CDD" id="cd06420">
    <property type="entry name" value="GT2_Chondriotin_Pol_N"/>
    <property type="match status" value="1"/>
</dbReference>
<evidence type="ECO:0000259" key="3">
    <source>
        <dbReference type="Pfam" id="PF02709"/>
    </source>
</evidence>
<name>A0A0G3EM18_9BURK</name>
<dbReference type="SUPFAM" id="SSF53448">
    <property type="entry name" value="Nucleotide-diphospho-sugar transferases"/>
    <property type="match status" value="1"/>
</dbReference>
<dbReference type="RefSeq" id="WP_047212549.1">
    <property type="nucleotide sequence ID" value="NZ_CP011568.3"/>
</dbReference>
<feature type="domain" description="Glycosyltransferase 2-like" evidence="2">
    <location>
        <begin position="8"/>
        <end position="136"/>
    </location>
</feature>
<dbReference type="STRING" id="445709.ABW99_01070"/>
<evidence type="ECO:0000256" key="1">
    <source>
        <dbReference type="ARBA" id="ARBA00022679"/>
    </source>
</evidence>
<dbReference type="EMBL" id="CP011568">
    <property type="protein sequence ID" value="AKJ67029.1"/>
    <property type="molecule type" value="Genomic_DNA"/>
</dbReference>
<dbReference type="InterPro" id="IPR027791">
    <property type="entry name" value="Galactosyl_T_C"/>
</dbReference>
<gene>
    <name evidence="4" type="ORF">ABW99_01070</name>
</gene>
<accession>A0A0G3EM18</accession>
<proteinExistence type="predicted"/>
<reference evidence="5" key="1">
    <citation type="submission" date="2015-06" db="EMBL/GenBank/DDBJ databases">
        <authorList>
            <person name="Lim Y.L."/>
            <person name="Ee R."/>
            <person name="Yong D."/>
            <person name="How K.Y."/>
            <person name="Yin W.F."/>
            <person name="Chan K.G."/>
        </authorList>
    </citation>
    <scope>NUCLEOTIDE SEQUENCE [LARGE SCALE GENOMIC DNA]</scope>
    <source>
        <strain evidence="5">DSM 25325</strain>
    </source>
</reference>
<evidence type="ECO:0000313" key="5">
    <source>
        <dbReference type="Proteomes" id="UP000036700"/>
    </source>
</evidence>
<dbReference type="PANTHER" id="PTHR43685:SF3">
    <property type="entry name" value="SLR2126 PROTEIN"/>
    <property type="match status" value="1"/>
</dbReference>
<dbReference type="Pfam" id="PF02709">
    <property type="entry name" value="Glyco_transf_7C"/>
    <property type="match status" value="1"/>
</dbReference>
<keyword evidence="1 4" id="KW-0808">Transferase</keyword>
<dbReference type="InterPro" id="IPR050834">
    <property type="entry name" value="Glycosyltransf_2"/>
</dbReference>
<dbReference type="Gene3D" id="3.90.550.10">
    <property type="entry name" value="Spore Coat Polysaccharide Biosynthesis Protein SpsA, Chain A"/>
    <property type="match status" value="1"/>
</dbReference>
<dbReference type="InterPro" id="IPR029044">
    <property type="entry name" value="Nucleotide-diphossugar_trans"/>
</dbReference>
<dbReference type="GO" id="GO:0016740">
    <property type="term" value="F:transferase activity"/>
    <property type="evidence" value="ECO:0007669"/>
    <property type="project" value="UniProtKB-KW"/>
</dbReference>
<dbReference type="PANTHER" id="PTHR43685">
    <property type="entry name" value="GLYCOSYLTRANSFERASE"/>
    <property type="match status" value="1"/>
</dbReference>
<dbReference type="Pfam" id="PF00535">
    <property type="entry name" value="Glycos_transf_2"/>
    <property type="match status" value="1"/>
</dbReference>
<organism evidence="4 5">
    <name type="scientific">Pandoraea thiooxydans</name>
    <dbReference type="NCBI Taxonomy" id="445709"/>
    <lineage>
        <taxon>Bacteria</taxon>
        <taxon>Pseudomonadati</taxon>
        <taxon>Pseudomonadota</taxon>
        <taxon>Betaproteobacteria</taxon>
        <taxon>Burkholderiales</taxon>
        <taxon>Burkholderiaceae</taxon>
        <taxon>Pandoraea</taxon>
    </lineage>
</organism>
<protein>
    <submittedName>
        <fullName evidence="4">Glycosyl transferase family 2</fullName>
    </submittedName>
</protein>
<dbReference type="Proteomes" id="UP000036700">
    <property type="component" value="Chromosome"/>
</dbReference>
<dbReference type="KEGG" id="ptx:ABW99_01070"/>
<feature type="domain" description="Galactosyltransferase C-terminal" evidence="3">
    <location>
        <begin position="180"/>
        <end position="237"/>
    </location>
</feature>
<sequence>MTRPGRISLVITTYNRPDALAAVLRACLDQTDQNCELIVADDGSTEDTAALVEAIRAAAPVRVAHVWQPDEGFRAAAIRNKGILAAQGDYVVFLDGDCVPQRTFVATHRRLAEAGRIVTGSRILLDEPLTRRLLDEGAAIQRLPLSFWFAQRRERHINKALPLLGFEAMPLRRWKPTSLRGIKTCNLGVWRDDLEAINGFDETFVGWGHEDADLVARLYNYGVRRTRGYFATEVFHLWHREAPRERERGNYETVQARLRSGQYLVEHGMRPGADLQDTHRS</sequence>
<dbReference type="PATRIC" id="fig|445709.3.peg.237"/>